<reference evidence="2" key="1">
    <citation type="journal article" date="2019" name="Int. J. Syst. Evol. Microbiol.">
        <title>The Global Catalogue of Microorganisms (GCM) 10K type strain sequencing project: providing services to taxonomists for standard genome sequencing and annotation.</title>
        <authorList>
            <consortium name="The Broad Institute Genomics Platform"/>
            <consortium name="The Broad Institute Genome Sequencing Center for Infectious Disease"/>
            <person name="Wu L."/>
            <person name="Ma J."/>
        </authorList>
    </citation>
    <scope>NUCLEOTIDE SEQUENCE [LARGE SCALE GENOMIC DNA]</scope>
    <source>
        <strain evidence="2">NBRC 107710</strain>
    </source>
</reference>
<protein>
    <submittedName>
        <fullName evidence="1">Uncharacterized protein</fullName>
    </submittedName>
</protein>
<proteinExistence type="predicted"/>
<gene>
    <name evidence="1" type="ORF">GCM10007884_50520</name>
</gene>
<comment type="caution">
    <text evidence="1">The sequence shown here is derived from an EMBL/GenBank/DDBJ whole genome shotgun (WGS) entry which is preliminary data.</text>
</comment>
<name>A0ABQ6DBK3_9HYPH</name>
<organism evidence="1 2">
    <name type="scientific">Methylobacterium brachythecii</name>
    <dbReference type="NCBI Taxonomy" id="1176177"/>
    <lineage>
        <taxon>Bacteria</taxon>
        <taxon>Pseudomonadati</taxon>
        <taxon>Pseudomonadota</taxon>
        <taxon>Alphaproteobacteria</taxon>
        <taxon>Hyphomicrobiales</taxon>
        <taxon>Methylobacteriaceae</taxon>
        <taxon>Methylobacterium</taxon>
    </lineage>
</organism>
<dbReference type="EMBL" id="BSPG01000073">
    <property type="protein sequence ID" value="GLS47051.1"/>
    <property type="molecule type" value="Genomic_DNA"/>
</dbReference>
<keyword evidence="2" id="KW-1185">Reference proteome</keyword>
<sequence>MSYSSESLDLHVKLELRLKGHSKSISIIRISIRQSQHILLGIGRRIKVKRMTRRKDEYSKLFGV</sequence>
<accession>A0ABQ6DBK3</accession>
<evidence type="ECO:0000313" key="2">
    <source>
        <dbReference type="Proteomes" id="UP001156881"/>
    </source>
</evidence>
<dbReference type="Proteomes" id="UP001156881">
    <property type="component" value="Unassembled WGS sequence"/>
</dbReference>
<evidence type="ECO:0000313" key="1">
    <source>
        <dbReference type="EMBL" id="GLS47051.1"/>
    </source>
</evidence>